<keyword evidence="7" id="KW-1185">Reference proteome</keyword>
<dbReference type="Gene3D" id="3.40.190.290">
    <property type="match status" value="1"/>
</dbReference>
<feature type="domain" description="HTH lysR-type" evidence="5">
    <location>
        <begin position="1"/>
        <end position="60"/>
    </location>
</feature>
<dbReference type="eggNOG" id="COG0583">
    <property type="taxonomic scope" value="Bacteria"/>
</dbReference>
<accession>C6XDJ5</accession>
<dbReference type="Gene3D" id="1.10.10.10">
    <property type="entry name" value="Winged helix-like DNA-binding domain superfamily/Winged helix DNA-binding domain"/>
    <property type="match status" value="1"/>
</dbReference>
<dbReference type="CDD" id="cd08422">
    <property type="entry name" value="PBP2_CrgA_like"/>
    <property type="match status" value="1"/>
</dbReference>
<comment type="similarity">
    <text evidence="1">Belongs to the LysR transcriptional regulatory family.</text>
</comment>
<keyword evidence="4" id="KW-0804">Transcription</keyword>
<evidence type="ECO:0000256" key="4">
    <source>
        <dbReference type="ARBA" id="ARBA00023163"/>
    </source>
</evidence>
<evidence type="ECO:0000313" key="6">
    <source>
        <dbReference type="EMBL" id="ACT50620.1"/>
    </source>
</evidence>
<dbReference type="InterPro" id="IPR005119">
    <property type="entry name" value="LysR_subst-bd"/>
</dbReference>
<name>C6XDJ5_METGS</name>
<dbReference type="InterPro" id="IPR000847">
    <property type="entry name" value="LysR_HTH_N"/>
</dbReference>
<keyword evidence="3" id="KW-0238">DNA-binding</keyword>
<dbReference type="PANTHER" id="PTHR30537">
    <property type="entry name" value="HTH-TYPE TRANSCRIPTIONAL REGULATOR"/>
    <property type="match status" value="1"/>
</dbReference>
<dbReference type="InterPro" id="IPR036390">
    <property type="entry name" value="WH_DNA-bd_sf"/>
</dbReference>
<dbReference type="InterPro" id="IPR036388">
    <property type="entry name" value="WH-like_DNA-bd_sf"/>
</dbReference>
<dbReference type="InterPro" id="IPR058163">
    <property type="entry name" value="LysR-type_TF_proteobact-type"/>
</dbReference>
<dbReference type="GO" id="GO:0043565">
    <property type="term" value="F:sequence-specific DNA binding"/>
    <property type="evidence" value="ECO:0007669"/>
    <property type="project" value="TreeGrafter"/>
</dbReference>
<reference evidence="6 7" key="2">
    <citation type="journal article" date="2011" name="J. Bacteriol.">
        <title>Genomes of three methylotrophs from a single niche uncover genetic and metabolic divergence of Methylophilaceae.</title>
        <authorList>
            <person name="Lapidus A."/>
            <person name="Clum A."/>
            <person name="Labutti K."/>
            <person name="Kaluzhnaya M.G."/>
            <person name="Lim S."/>
            <person name="Beck D.A."/>
            <person name="Glavina Del Rio T."/>
            <person name="Nolan M."/>
            <person name="Mavromatis K."/>
            <person name="Huntemann M."/>
            <person name="Lucas S."/>
            <person name="Lidstrom M.E."/>
            <person name="Ivanova N."/>
            <person name="Chistoserdova L."/>
        </authorList>
    </citation>
    <scope>NUCLEOTIDE SEQUENCE [LARGE SCALE GENOMIC DNA]</scope>
    <source>
        <strain evidence="6 7">SIP3-4</strain>
    </source>
</reference>
<reference evidence="7" key="1">
    <citation type="submission" date="2009-07" db="EMBL/GenBank/DDBJ databases">
        <title>Complete sequence of chromosome of Methylovorus sp. SIP3-4.</title>
        <authorList>
            <person name="Lucas S."/>
            <person name="Copeland A."/>
            <person name="Lapidus A."/>
            <person name="Glavina del Rio T."/>
            <person name="Tice H."/>
            <person name="Bruce D."/>
            <person name="Goodwin L."/>
            <person name="Pitluck S."/>
            <person name="Clum A."/>
            <person name="Larimer F."/>
            <person name="Land M."/>
            <person name="Hauser L."/>
            <person name="Kyrpides N."/>
            <person name="Mikhailova N."/>
            <person name="Kayluzhnaya M."/>
            <person name="Chistoserdova L."/>
        </authorList>
    </citation>
    <scope>NUCLEOTIDE SEQUENCE [LARGE SCALE GENOMIC DNA]</scope>
    <source>
        <strain evidence="7">SIP3-4</strain>
    </source>
</reference>
<dbReference type="Pfam" id="PF00126">
    <property type="entry name" value="HTH_1"/>
    <property type="match status" value="1"/>
</dbReference>
<dbReference type="AlphaFoldDB" id="C6XDJ5"/>
<sequence>MSNKLEMMRVFCAAADASSFKEAALRLGISPQAVTRAIKDLEYALGELLFHRNTRQIRITEFGRGFALEARKALADVDNLFTPGAGSKPSEFGGLVRITVPMGIGRTFLLPLLRDLSSSYPGIQFDIRLSDNIADVIDEQIDIGIRVGATLKDNGFIAKAASRVAFWNVASPALIKRIGKPLTPQDLLHLPTTGLIAPSSGRAWPWMFARGQQLQINNQVLLTNDSQLEIQAVLDGIGIGQIGSCMAIPHIREGRLVPLLEDYTAEPWTLYVYRPQRGPVAPRVRIVFDYLAEELAKESVMPTML</sequence>
<dbReference type="OrthoDB" id="8523827at2"/>
<dbReference type="PANTHER" id="PTHR30537:SF5">
    <property type="entry name" value="HTH-TYPE TRANSCRIPTIONAL ACTIVATOR TTDR-RELATED"/>
    <property type="match status" value="1"/>
</dbReference>
<evidence type="ECO:0000259" key="5">
    <source>
        <dbReference type="PROSITE" id="PS50931"/>
    </source>
</evidence>
<dbReference type="EMBL" id="CP001674">
    <property type="protein sequence ID" value="ACT50620.1"/>
    <property type="molecule type" value="Genomic_DNA"/>
</dbReference>
<dbReference type="PROSITE" id="PS50931">
    <property type="entry name" value="HTH_LYSR"/>
    <property type="match status" value="1"/>
</dbReference>
<dbReference type="STRING" id="582744.Msip34_1375"/>
<dbReference type="Pfam" id="PF03466">
    <property type="entry name" value="LysR_substrate"/>
    <property type="match status" value="1"/>
</dbReference>
<keyword evidence="2" id="KW-0805">Transcription regulation</keyword>
<organism evidence="6 7">
    <name type="scientific">Methylovorus glucosotrophus (strain SIP3-4)</name>
    <dbReference type="NCBI Taxonomy" id="582744"/>
    <lineage>
        <taxon>Bacteria</taxon>
        <taxon>Pseudomonadati</taxon>
        <taxon>Pseudomonadota</taxon>
        <taxon>Betaproteobacteria</taxon>
        <taxon>Nitrosomonadales</taxon>
        <taxon>Methylophilaceae</taxon>
        <taxon>Methylovorus</taxon>
    </lineage>
</organism>
<evidence type="ECO:0000256" key="2">
    <source>
        <dbReference type="ARBA" id="ARBA00023015"/>
    </source>
</evidence>
<dbReference type="KEGG" id="mei:Msip34_1375"/>
<evidence type="ECO:0000256" key="1">
    <source>
        <dbReference type="ARBA" id="ARBA00009437"/>
    </source>
</evidence>
<gene>
    <name evidence="6" type="ordered locus">Msip34_1375</name>
</gene>
<dbReference type="Proteomes" id="UP000002743">
    <property type="component" value="Chromosome"/>
</dbReference>
<dbReference type="GO" id="GO:0003700">
    <property type="term" value="F:DNA-binding transcription factor activity"/>
    <property type="evidence" value="ECO:0007669"/>
    <property type="project" value="InterPro"/>
</dbReference>
<dbReference type="SUPFAM" id="SSF53850">
    <property type="entry name" value="Periplasmic binding protein-like II"/>
    <property type="match status" value="1"/>
</dbReference>
<dbReference type="GO" id="GO:0006351">
    <property type="term" value="P:DNA-templated transcription"/>
    <property type="evidence" value="ECO:0007669"/>
    <property type="project" value="TreeGrafter"/>
</dbReference>
<evidence type="ECO:0000256" key="3">
    <source>
        <dbReference type="ARBA" id="ARBA00023125"/>
    </source>
</evidence>
<evidence type="ECO:0000313" key="7">
    <source>
        <dbReference type="Proteomes" id="UP000002743"/>
    </source>
</evidence>
<proteinExistence type="inferred from homology"/>
<dbReference type="HOGENOM" id="CLU_039613_16_1_4"/>
<protein>
    <submittedName>
        <fullName evidence="6">Transcriptional regulator, LysR family</fullName>
    </submittedName>
</protein>
<dbReference type="RefSeq" id="WP_015830085.1">
    <property type="nucleotide sequence ID" value="NC_012969.1"/>
</dbReference>
<dbReference type="SUPFAM" id="SSF46785">
    <property type="entry name" value="Winged helix' DNA-binding domain"/>
    <property type="match status" value="1"/>
</dbReference>